<evidence type="ECO:0000313" key="3">
    <source>
        <dbReference type="Proteomes" id="UP000612055"/>
    </source>
</evidence>
<accession>A0A836BV70</accession>
<keyword evidence="1" id="KW-0732">Signal</keyword>
<sequence length="295" mass="30985">MIALAIIINAALVYETCIMMSPLNDEDREYIARDLPSPFASASANVFAEIDGLSTSTSVPLSVQAEACLLACSMVDNPLWAEDASADDAACCDDIFEHCALRATTGYYDRACCLAGVFNTDTADDIHDCDFDNHCWKPTVAKATTCDDILSGNVSDMLDTLGPVPDFPAKAKATTCDDILSGNVDDMLSAFGPIPDFPAVAKATSCDNILSGNVNDMLDAFGPVPDFPAPAASPALLCTPAPSVSSACGSPFTSFVNSCASSKRSLFGSPADSSCLDNPLFDSEDEDEEEICCLL</sequence>
<dbReference type="Proteomes" id="UP000612055">
    <property type="component" value="Unassembled WGS sequence"/>
</dbReference>
<dbReference type="EMBL" id="JAEHOE010000080">
    <property type="protein sequence ID" value="KAG2488743.1"/>
    <property type="molecule type" value="Genomic_DNA"/>
</dbReference>
<evidence type="ECO:0000256" key="1">
    <source>
        <dbReference type="SAM" id="SignalP"/>
    </source>
</evidence>
<proteinExistence type="predicted"/>
<organism evidence="2 3">
    <name type="scientific">Edaphochlamys debaryana</name>
    <dbReference type="NCBI Taxonomy" id="47281"/>
    <lineage>
        <taxon>Eukaryota</taxon>
        <taxon>Viridiplantae</taxon>
        <taxon>Chlorophyta</taxon>
        <taxon>core chlorophytes</taxon>
        <taxon>Chlorophyceae</taxon>
        <taxon>CS clade</taxon>
        <taxon>Chlamydomonadales</taxon>
        <taxon>Chlamydomonadales incertae sedis</taxon>
        <taxon>Edaphochlamys</taxon>
    </lineage>
</organism>
<dbReference type="AlphaFoldDB" id="A0A836BV70"/>
<reference evidence="2" key="1">
    <citation type="journal article" date="2020" name="bioRxiv">
        <title>Comparative genomics of Chlamydomonas.</title>
        <authorList>
            <person name="Craig R.J."/>
            <person name="Hasan A.R."/>
            <person name="Ness R.W."/>
            <person name="Keightley P.D."/>
        </authorList>
    </citation>
    <scope>NUCLEOTIDE SEQUENCE</scope>
    <source>
        <strain evidence="2">CCAP 11/70</strain>
    </source>
</reference>
<protein>
    <submittedName>
        <fullName evidence="2">Uncharacterized protein</fullName>
    </submittedName>
</protein>
<feature type="chain" id="PRO_5032686323" evidence="1">
    <location>
        <begin position="16"/>
        <end position="295"/>
    </location>
</feature>
<comment type="caution">
    <text evidence="2">The sequence shown here is derived from an EMBL/GenBank/DDBJ whole genome shotgun (WGS) entry which is preliminary data.</text>
</comment>
<gene>
    <name evidence="2" type="ORF">HYH03_012741</name>
</gene>
<evidence type="ECO:0000313" key="2">
    <source>
        <dbReference type="EMBL" id="KAG2488743.1"/>
    </source>
</evidence>
<keyword evidence="3" id="KW-1185">Reference proteome</keyword>
<feature type="signal peptide" evidence="1">
    <location>
        <begin position="1"/>
        <end position="15"/>
    </location>
</feature>
<name>A0A836BV70_9CHLO</name>